<protein>
    <recommendedName>
        <fullName evidence="10">Plastocyanin-like domain-containing protein</fullName>
    </recommendedName>
</protein>
<evidence type="ECO:0000259" key="6">
    <source>
        <dbReference type="Pfam" id="PF00394"/>
    </source>
</evidence>
<evidence type="ECO:0000256" key="5">
    <source>
        <dbReference type="SAM" id="SignalP"/>
    </source>
</evidence>
<keyword evidence="5" id="KW-0732">Signal</keyword>
<dbReference type="OrthoDB" id="2121828at2759"/>
<name>A0A7J9GH18_9ROSI</name>
<dbReference type="Gene3D" id="2.60.40.420">
    <property type="entry name" value="Cupredoxins - blue copper proteins"/>
    <property type="match status" value="2"/>
</dbReference>
<dbReference type="PANTHER" id="PTHR11709:SF394">
    <property type="entry name" value="FI03373P-RELATED"/>
    <property type="match status" value="1"/>
</dbReference>
<evidence type="ECO:0000256" key="2">
    <source>
        <dbReference type="ARBA" id="ARBA00022723"/>
    </source>
</evidence>
<dbReference type="AlphaFoldDB" id="A0A7J9GH18"/>
<reference evidence="8 9" key="1">
    <citation type="journal article" date="2019" name="Genome Biol. Evol.">
        <title>Insights into the evolution of the New World diploid cottons (Gossypium, subgenus Houzingenia) based on genome sequencing.</title>
        <authorList>
            <person name="Grover C.E."/>
            <person name="Arick M.A. 2nd"/>
            <person name="Thrash A."/>
            <person name="Conover J.L."/>
            <person name="Sanders W.S."/>
            <person name="Peterson D.G."/>
            <person name="Frelichowski J.E."/>
            <person name="Scheffler J.A."/>
            <person name="Scheffler B.E."/>
            <person name="Wendel J.F."/>
        </authorList>
    </citation>
    <scope>NUCLEOTIDE SEQUENCE [LARGE SCALE GENOMIC DNA]</scope>
    <source>
        <strain evidence="8">0</strain>
        <tissue evidence="8">Leaf</tissue>
    </source>
</reference>
<dbReference type="InterPro" id="IPR011707">
    <property type="entry name" value="Cu-oxidase-like_N"/>
</dbReference>
<feature type="chain" id="PRO_5029524482" description="Plastocyanin-like domain-containing protein" evidence="5">
    <location>
        <begin position="28"/>
        <end position="228"/>
    </location>
</feature>
<dbReference type="GO" id="GO:0005507">
    <property type="term" value="F:copper ion binding"/>
    <property type="evidence" value="ECO:0007669"/>
    <property type="project" value="InterPro"/>
</dbReference>
<dbReference type="Pfam" id="PF00394">
    <property type="entry name" value="Cu-oxidase"/>
    <property type="match status" value="1"/>
</dbReference>
<dbReference type="GO" id="GO:0016491">
    <property type="term" value="F:oxidoreductase activity"/>
    <property type="evidence" value="ECO:0007669"/>
    <property type="project" value="UniProtKB-KW"/>
</dbReference>
<evidence type="ECO:0000256" key="3">
    <source>
        <dbReference type="ARBA" id="ARBA00023002"/>
    </source>
</evidence>
<organism evidence="8 9">
    <name type="scientific">Gossypium harknessii</name>
    <dbReference type="NCBI Taxonomy" id="34285"/>
    <lineage>
        <taxon>Eukaryota</taxon>
        <taxon>Viridiplantae</taxon>
        <taxon>Streptophyta</taxon>
        <taxon>Embryophyta</taxon>
        <taxon>Tracheophyta</taxon>
        <taxon>Spermatophyta</taxon>
        <taxon>Magnoliopsida</taxon>
        <taxon>eudicotyledons</taxon>
        <taxon>Gunneridae</taxon>
        <taxon>Pentapetalae</taxon>
        <taxon>rosids</taxon>
        <taxon>malvids</taxon>
        <taxon>Malvales</taxon>
        <taxon>Malvaceae</taxon>
        <taxon>Malvoideae</taxon>
        <taxon>Gossypium</taxon>
    </lineage>
</organism>
<comment type="caution">
    <text evidence="8">The sequence shown here is derived from an EMBL/GenBank/DDBJ whole genome shotgun (WGS) entry which is preliminary data.</text>
</comment>
<keyword evidence="3" id="KW-0560">Oxidoreductase</keyword>
<accession>A0A7J9GH18</accession>
<dbReference type="PANTHER" id="PTHR11709">
    <property type="entry name" value="MULTI-COPPER OXIDASE"/>
    <property type="match status" value="1"/>
</dbReference>
<dbReference type="Pfam" id="PF07732">
    <property type="entry name" value="Cu-oxidase_3"/>
    <property type="match status" value="1"/>
</dbReference>
<evidence type="ECO:0000313" key="8">
    <source>
        <dbReference type="EMBL" id="MBA0796873.1"/>
    </source>
</evidence>
<evidence type="ECO:0000256" key="4">
    <source>
        <dbReference type="ARBA" id="ARBA00023008"/>
    </source>
</evidence>
<keyword evidence="4" id="KW-0186">Copper</keyword>
<feature type="non-terminal residue" evidence="8">
    <location>
        <position position="1"/>
    </location>
</feature>
<dbReference type="EMBL" id="JABFAD010000004">
    <property type="protein sequence ID" value="MBA0796873.1"/>
    <property type="molecule type" value="Genomic_DNA"/>
</dbReference>
<sequence>MGCKCWGSMDVVLWCIIVLSLSHVSMGLEHKPLKWEVEYMHGAPDCLEHVVMGINGQFPGITVRAKAGVTIVVDLVNKLHNEGVCAINPGETFDTTSQMKRQMERKNHSVMMTIELNLLLSDWWHKSSHEQEVGISSNPYRWIAEPQSWNKTYRLRIASTTALASLHLAIEDHNVTVVEGDGNYVQPNQTLSKVKDLPTCEPPKTPQWNDYDRSKAFTKSIFALQDKD</sequence>
<gene>
    <name evidence="8" type="ORF">Gohar_007605</name>
</gene>
<evidence type="ECO:0000256" key="1">
    <source>
        <dbReference type="ARBA" id="ARBA00010609"/>
    </source>
</evidence>
<feature type="domain" description="Plastocyanin-like" evidence="7">
    <location>
        <begin position="37"/>
        <end position="131"/>
    </location>
</feature>
<dbReference type="SUPFAM" id="SSF49503">
    <property type="entry name" value="Cupredoxins"/>
    <property type="match status" value="2"/>
</dbReference>
<dbReference type="InterPro" id="IPR045087">
    <property type="entry name" value="Cu-oxidase_fam"/>
</dbReference>
<evidence type="ECO:0008006" key="10">
    <source>
        <dbReference type="Google" id="ProtNLM"/>
    </source>
</evidence>
<dbReference type="InterPro" id="IPR008972">
    <property type="entry name" value="Cupredoxin"/>
</dbReference>
<comment type="similarity">
    <text evidence="1">Belongs to the multicopper oxidase family.</text>
</comment>
<proteinExistence type="inferred from homology"/>
<feature type="signal peptide" evidence="5">
    <location>
        <begin position="1"/>
        <end position="27"/>
    </location>
</feature>
<keyword evidence="9" id="KW-1185">Reference proteome</keyword>
<dbReference type="Proteomes" id="UP000593560">
    <property type="component" value="Unassembled WGS sequence"/>
</dbReference>
<evidence type="ECO:0000259" key="7">
    <source>
        <dbReference type="Pfam" id="PF07732"/>
    </source>
</evidence>
<dbReference type="InterPro" id="IPR001117">
    <property type="entry name" value="Cu-oxidase_2nd"/>
</dbReference>
<keyword evidence="2" id="KW-0479">Metal-binding</keyword>
<feature type="domain" description="Plastocyanin-like" evidence="6">
    <location>
        <begin position="150"/>
        <end position="190"/>
    </location>
</feature>
<evidence type="ECO:0000313" key="9">
    <source>
        <dbReference type="Proteomes" id="UP000593560"/>
    </source>
</evidence>